<keyword evidence="1" id="KW-1133">Transmembrane helix</keyword>
<protein>
    <submittedName>
        <fullName evidence="2">Uncharacterized protein</fullName>
    </submittedName>
</protein>
<dbReference type="AlphaFoldDB" id="A0A2P8EA58"/>
<gene>
    <name evidence="2" type="ORF">CLV48_102164</name>
</gene>
<keyword evidence="1" id="KW-0812">Transmembrane</keyword>
<organism evidence="2 3">
    <name type="scientific">Cecembia rubra</name>
    <dbReference type="NCBI Taxonomy" id="1485585"/>
    <lineage>
        <taxon>Bacteria</taxon>
        <taxon>Pseudomonadati</taxon>
        <taxon>Bacteroidota</taxon>
        <taxon>Cytophagia</taxon>
        <taxon>Cytophagales</taxon>
        <taxon>Cyclobacteriaceae</taxon>
        <taxon>Cecembia</taxon>
    </lineage>
</organism>
<evidence type="ECO:0000256" key="1">
    <source>
        <dbReference type="SAM" id="Phobius"/>
    </source>
</evidence>
<evidence type="ECO:0000313" key="3">
    <source>
        <dbReference type="Proteomes" id="UP000240708"/>
    </source>
</evidence>
<accession>A0A2P8EA58</accession>
<comment type="caution">
    <text evidence="2">The sequence shown here is derived from an EMBL/GenBank/DDBJ whole genome shotgun (WGS) entry which is preliminary data.</text>
</comment>
<dbReference type="EMBL" id="PYGF01000002">
    <property type="protein sequence ID" value="PSL06349.1"/>
    <property type="molecule type" value="Genomic_DNA"/>
</dbReference>
<keyword evidence="3" id="KW-1185">Reference proteome</keyword>
<sequence>MSFLKMIFQKSAFGKNREWSNFLYLKGNILLYSAIVVYFRTLFLLLLILKKVQNFVLSYRDIVDLIKRLFYYIRKQLCC</sequence>
<keyword evidence="1" id="KW-0472">Membrane</keyword>
<feature type="transmembrane region" description="Helical" evidence="1">
    <location>
        <begin position="29"/>
        <end position="49"/>
    </location>
</feature>
<evidence type="ECO:0000313" key="2">
    <source>
        <dbReference type="EMBL" id="PSL06349.1"/>
    </source>
</evidence>
<reference evidence="2 3" key="1">
    <citation type="submission" date="2018-03" db="EMBL/GenBank/DDBJ databases">
        <title>Genomic Encyclopedia of Archaeal and Bacterial Type Strains, Phase II (KMG-II): from individual species to whole genera.</title>
        <authorList>
            <person name="Goeker M."/>
        </authorList>
    </citation>
    <scope>NUCLEOTIDE SEQUENCE [LARGE SCALE GENOMIC DNA]</scope>
    <source>
        <strain evidence="2 3">DSM 28057</strain>
    </source>
</reference>
<dbReference type="Proteomes" id="UP000240708">
    <property type="component" value="Unassembled WGS sequence"/>
</dbReference>
<proteinExistence type="predicted"/>
<name>A0A2P8EA58_9BACT</name>